<reference evidence="10 12" key="2">
    <citation type="submission" date="2019-06" db="EMBL/GenBank/DDBJ databases">
        <title>Whole genome shotgun sequence of Corynebacterium flavescens NBRC 14136.</title>
        <authorList>
            <person name="Hosoyama A."/>
            <person name="Uohara A."/>
            <person name="Ohji S."/>
            <person name="Ichikawa N."/>
        </authorList>
    </citation>
    <scope>NUCLEOTIDE SEQUENCE [LARGE SCALE GENOMIC DNA]</scope>
    <source>
        <strain evidence="10 12">NBRC 14136</strain>
    </source>
</reference>
<dbReference type="KEGG" id="cfc:CFLV_05315"/>
<feature type="transmembrane region" description="Helical" evidence="7">
    <location>
        <begin position="312"/>
        <end position="334"/>
    </location>
</feature>
<dbReference type="Gene3D" id="1.20.1720.10">
    <property type="entry name" value="Multidrug resistance protein D"/>
    <property type="match status" value="1"/>
</dbReference>
<dbReference type="OrthoDB" id="7375466at2"/>
<dbReference type="EMBL" id="CP009246">
    <property type="protein sequence ID" value="APT86659.1"/>
    <property type="molecule type" value="Genomic_DNA"/>
</dbReference>
<dbReference type="Pfam" id="PF07690">
    <property type="entry name" value="MFS_1"/>
    <property type="match status" value="1"/>
</dbReference>
<feature type="transmembrane region" description="Helical" evidence="7">
    <location>
        <begin position="341"/>
        <end position="361"/>
    </location>
</feature>
<evidence type="ECO:0000313" key="11">
    <source>
        <dbReference type="Proteomes" id="UP000185479"/>
    </source>
</evidence>
<dbReference type="Proteomes" id="UP000315353">
    <property type="component" value="Unassembled WGS sequence"/>
</dbReference>
<keyword evidence="3" id="KW-1003">Cell membrane</keyword>
<evidence type="ECO:0000313" key="12">
    <source>
        <dbReference type="Proteomes" id="UP000315353"/>
    </source>
</evidence>
<feature type="transmembrane region" description="Helical" evidence="7">
    <location>
        <begin position="367"/>
        <end position="390"/>
    </location>
</feature>
<feature type="transmembrane region" description="Helical" evidence="7">
    <location>
        <begin position="86"/>
        <end position="106"/>
    </location>
</feature>
<dbReference type="InterPro" id="IPR036259">
    <property type="entry name" value="MFS_trans_sf"/>
</dbReference>
<feature type="transmembrane region" description="Helical" evidence="7">
    <location>
        <begin position="56"/>
        <end position="74"/>
    </location>
</feature>
<evidence type="ECO:0000256" key="3">
    <source>
        <dbReference type="ARBA" id="ARBA00022475"/>
    </source>
</evidence>
<dbReference type="InterPro" id="IPR011701">
    <property type="entry name" value="MFS"/>
</dbReference>
<evidence type="ECO:0000259" key="8">
    <source>
        <dbReference type="PROSITE" id="PS50850"/>
    </source>
</evidence>
<feature type="domain" description="Major facilitator superfamily (MFS) profile" evidence="8">
    <location>
        <begin position="21"/>
        <end position="462"/>
    </location>
</feature>
<dbReference type="PROSITE" id="PS50850">
    <property type="entry name" value="MFS"/>
    <property type="match status" value="1"/>
</dbReference>
<name>A0A1L7CLE6_CORFL</name>
<evidence type="ECO:0000256" key="1">
    <source>
        <dbReference type="ARBA" id="ARBA00004651"/>
    </source>
</evidence>
<feature type="transmembrane region" description="Helical" evidence="7">
    <location>
        <begin position="236"/>
        <end position="255"/>
    </location>
</feature>
<keyword evidence="2" id="KW-0813">Transport</keyword>
<dbReference type="CDD" id="cd17321">
    <property type="entry name" value="MFS_MMR_MDR_like"/>
    <property type="match status" value="1"/>
</dbReference>
<evidence type="ECO:0000256" key="4">
    <source>
        <dbReference type="ARBA" id="ARBA00022692"/>
    </source>
</evidence>
<feature type="transmembrane region" description="Helical" evidence="7">
    <location>
        <begin position="145"/>
        <end position="171"/>
    </location>
</feature>
<dbReference type="GeneID" id="82880134"/>
<feature type="transmembrane region" description="Helical" evidence="7">
    <location>
        <begin position="205"/>
        <end position="224"/>
    </location>
</feature>
<dbReference type="STRING" id="28028.CFLV_05315"/>
<comment type="subcellular location">
    <subcellularLocation>
        <location evidence="1">Cell membrane</location>
        <topology evidence="1">Multi-pass membrane protein</topology>
    </subcellularLocation>
</comment>
<dbReference type="NCBIfam" id="TIGR00711">
    <property type="entry name" value="efflux_EmrB"/>
    <property type="match status" value="1"/>
</dbReference>
<sequence length="465" mass="48756">MTVLPPVPPNALPSQRDAWKAMFALSVGFFVSLLDQTMVAVALSGIQHDLGASINQVMWVSAVYLLAVVVPLLFTGRLGDIYGQRTVFRIGITLFGIGAVACALAPNIEFLIVARVVQGLGASIQMPQTMSVINRVFARERRGRALGVWGIVGSVATLTGPLLGGFLVSVFGWQSVFWVHVPFAFLAVVLVTVWVPALPTTARQVDYVSVGVSLLALGALVFGIQQGPEVGWTWKIWLLLAAGAVFVGLFVWLQSTAPRRGTQALVPVQLFGDRNYSAGSIAIVAMGFMAASMMLPLMFWLQDFKGLNAGEAGALVAPMAVVSMVLSPAAGALADKLAPRILAISGFSTLIVALAAAAFIMGADLSALWLLIPVVLLGVGQSFVWGSNAATTMRDVPPRLMGAASGVYNTSRQLGSVLGVAVASAAMQMAQGALGLVHAVFVIVVALLGGLVASLFFRDTLHSNT</sequence>
<accession>A0A1L7CLE6</accession>
<evidence type="ECO:0000313" key="9">
    <source>
        <dbReference type="EMBL" id="APT86659.1"/>
    </source>
</evidence>
<evidence type="ECO:0000256" key="2">
    <source>
        <dbReference type="ARBA" id="ARBA00022448"/>
    </source>
</evidence>
<evidence type="ECO:0000256" key="5">
    <source>
        <dbReference type="ARBA" id="ARBA00022989"/>
    </source>
</evidence>
<keyword evidence="6 7" id="KW-0472">Membrane</keyword>
<dbReference type="GO" id="GO:0005886">
    <property type="term" value="C:plasma membrane"/>
    <property type="evidence" value="ECO:0007669"/>
    <property type="project" value="UniProtKB-SubCell"/>
</dbReference>
<keyword evidence="11" id="KW-1185">Reference proteome</keyword>
<dbReference type="PANTHER" id="PTHR42718">
    <property type="entry name" value="MAJOR FACILITATOR SUPERFAMILY MULTIDRUG TRANSPORTER MFSC"/>
    <property type="match status" value="1"/>
</dbReference>
<gene>
    <name evidence="10" type="ORF">CFL01nite_00700</name>
    <name evidence="9" type="ORF">CFLV_05315</name>
</gene>
<protein>
    <submittedName>
        <fullName evidence="10">MFS transporter</fullName>
    </submittedName>
    <submittedName>
        <fullName evidence="9">Membrane protein</fullName>
    </submittedName>
</protein>
<keyword evidence="4 7" id="KW-0812">Transmembrane</keyword>
<proteinExistence type="predicted"/>
<dbReference type="RefSeq" id="WP_075729657.1">
    <property type="nucleotide sequence ID" value="NZ_BJNB01000001.1"/>
</dbReference>
<dbReference type="Gene3D" id="1.20.1250.20">
    <property type="entry name" value="MFS general substrate transporter like domains"/>
    <property type="match status" value="1"/>
</dbReference>
<keyword evidence="5 7" id="KW-1133">Transmembrane helix</keyword>
<dbReference type="GO" id="GO:0022857">
    <property type="term" value="F:transmembrane transporter activity"/>
    <property type="evidence" value="ECO:0007669"/>
    <property type="project" value="InterPro"/>
</dbReference>
<evidence type="ECO:0000313" key="10">
    <source>
        <dbReference type="EMBL" id="GEB96575.1"/>
    </source>
</evidence>
<feature type="transmembrane region" description="Helical" evidence="7">
    <location>
        <begin position="276"/>
        <end position="300"/>
    </location>
</feature>
<feature type="transmembrane region" description="Helical" evidence="7">
    <location>
        <begin position="177"/>
        <end position="198"/>
    </location>
</feature>
<reference evidence="9 11" key="1">
    <citation type="submission" date="2014-08" db="EMBL/GenBank/DDBJ databases">
        <title>Complete genome sequence of Corynebacterium flavescens OJ8(T)(=DSM 20296(T)), isolated from cheese.</title>
        <authorList>
            <person name="Ruckert C."/>
            <person name="Albersmeier A."/>
            <person name="Winkler A."/>
            <person name="Kalinowski J."/>
        </authorList>
    </citation>
    <scope>NUCLEOTIDE SEQUENCE [LARGE SCALE GENOMIC DNA]</scope>
    <source>
        <strain evidence="9 11">OJ8</strain>
    </source>
</reference>
<organism evidence="9 11">
    <name type="scientific">Corynebacterium flavescens</name>
    <dbReference type="NCBI Taxonomy" id="28028"/>
    <lineage>
        <taxon>Bacteria</taxon>
        <taxon>Bacillati</taxon>
        <taxon>Actinomycetota</taxon>
        <taxon>Actinomycetes</taxon>
        <taxon>Mycobacteriales</taxon>
        <taxon>Corynebacteriaceae</taxon>
        <taxon>Corynebacterium</taxon>
    </lineage>
</organism>
<dbReference type="InterPro" id="IPR004638">
    <property type="entry name" value="EmrB-like"/>
</dbReference>
<feature type="transmembrane region" description="Helical" evidence="7">
    <location>
        <begin position="21"/>
        <end position="44"/>
    </location>
</feature>
<dbReference type="PRINTS" id="PR01036">
    <property type="entry name" value="TCRTETB"/>
</dbReference>
<dbReference type="InterPro" id="IPR020846">
    <property type="entry name" value="MFS_dom"/>
</dbReference>
<evidence type="ECO:0000256" key="6">
    <source>
        <dbReference type="ARBA" id="ARBA00023136"/>
    </source>
</evidence>
<dbReference type="AlphaFoldDB" id="A0A1L7CLE6"/>
<dbReference type="Proteomes" id="UP000185479">
    <property type="component" value="Chromosome"/>
</dbReference>
<dbReference type="PANTHER" id="PTHR42718:SF46">
    <property type="entry name" value="BLR6921 PROTEIN"/>
    <property type="match status" value="1"/>
</dbReference>
<feature type="transmembrane region" description="Helical" evidence="7">
    <location>
        <begin position="436"/>
        <end position="457"/>
    </location>
</feature>
<dbReference type="EMBL" id="BJNB01000001">
    <property type="protein sequence ID" value="GEB96575.1"/>
    <property type="molecule type" value="Genomic_DNA"/>
</dbReference>
<evidence type="ECO:0000256" key="7">
    <source>
        <dbReference type="SAM" id="Phobius"/>
    </source>
</evidence>
<dbReference type="SUPFAM" id="SSF103473">
    <property type="entry name" value="MFS general substrate transporter"/>
    <property type="match status" value="2"/>
</dbReference>